<dbReference type="RefSeq" id="WP_066241353.1">
    <property type="nucleotide sequence ID" value="NZ_LSGP01000017.1"/>
</dbReference>
<dbReference type="OrthoDB" id="9799337at2"/>
<dbReference type="PANTHER" id="PTHR42794">
    <property type="entry name" value="HEMIN IMPORT ATP-BINDING PROTEIN HMUV"/>
    <property type="match status" value="1"/>
</dbReference>
<feature type="domain" description="ABC transporter" evidence="5">
    <location>
        <begin position="9"/>
        <end position="244"/>
    </location>
</feature>
<evidence type="ECO:0000313" key="6">
    <source>
        <dbReference type="EMBL" id="KYZ76242.1"/>
    </source>
</evidence>
<accession>A0A154BQL6</accession>
<dbReference type="PROSITE" id="PS50893">
    <property type="entry name" value="ABC_TRANSPORTER_2"/>
    <property type="match status" value="1"/>
</dbReference>
<dbReference type="EMBL" id="LSGP01000017">
    <property type="protein sequence ID" value="KYZ76242.1"/>
    <property type="molecule type" value="Genomic_DNA"/>
</dbReference>
<evidence type="ECO:0000256" key="3">
    <source>
        <dbReference type="ARBA" id="ARBA00022840"/>
    </source>
</evidence>
<dbReference type="STRING" id="1794912.AXX12_07325"/>
<dbReference type="CDD" id="cd03214">
    <property type="entry name" value="ABC_Iron-Siderophores_B12_Hemin"/>
    <property type="match status" value="1"/>
</dbReference>
<dbReference type="InterPro" id="IPR027417">
    <property type="entry name" value="P-loop_NTPase"/>
</dbReference>
<dbReference type="SMART" id="SM00382">
    <property type="entry name" value="AAA"/>
    <property type="match status" value="1"/>
</dbReference>
<keyword evidence="4" id="KW-1278">Translocase</keyword>
<dbReference type="Gene3D" id="3.40.50.300">
    <property type="entry name" value="P-loop containing nucleotide triphosphate hydrolases"/>
    <property type="match status" value="1"/>
</dbReference>
<keyword evidence="2" id="KW-0547">Nucleotide-binding</keyword>
<dbReference type="PROSITE" id="PS00211">
    <property type="entry name" value="ABC_TRANSPORTER_1"/>
    <property type="match status" value="1"/>
</dbReference>
<dbReference type="SUPFAM" id="SSF52540">
    <property type="entry name" value="P-loop containing nucleoside triphosphate hydrolases"/>
    <property type="match status" value="1"/>
</dbReference>
<evidence type="ECO:0000256" key="2">
    <source>
        <dbReference type="ARBA" id="ARBA00022741"/>
    </source>
</evidence>
<sequence>MSQEQEPLLTIESLTAGYQDEDVLQDISFRVAAGEFISIVAPNGTGKSTLLKCITSVLPLRHGKVFLHGRPANSYGPRDFARQVAVVGEEENAFAFSAEQLVFMGRFPHIPRFAQPSAIDRALVQEAMDNVGMWHKRRAKLHELSQGERQKVMIARALTQSPQLLLLDEPTSHLDIANQYAVLGLVKKLAAERNIAVIAVLHDINLALRFSSRLILLKQGRLLADGSPGEVLTPDMLETLYGMKFALLRDGDICCVQPR</sequence>
<keyword evidence="7" id="KW-1185">Reference proteome</keyword>
<evidence type="ECO:0000256" key="4">
    <source>
        <dbReference type="ARBA" id="ARBA00022967"/>
    </source>
</evidence>
<proteinExistence type="predicted"/>
<protein>
    <submittedName>
        <fullName evidence="6">ABC transporter</fullName>
    </submittedName>
</protein>
<evidence type="ECO:0000259" key="5">
    <source>
        <dbReference type="PROSITE" id="PS50893"/>
    </source>
</evidence>
<dbReference type="GO" id="GO:0016887">
    <property type="term" value="F:ATP hydrolysis activity"/>
    <property type="evidence" value="ECO:0007669"/>
    <property type="project" value="InterPro"/>
</dbReference>
<dbReference type="PANTHER" id="PTHR42794:SF1">
    <property type="entry name" value="HEMIN IMPORT ATP-BINDING PROTEIN HMUV"/>
    <property type="match status" value="1"/>
</dbReference>
<gene>
    <name evidence="6" type="ORF">AXX12_07325</name>
</gene>
<keyword evidence="3" id="KW-0067">ATP-binding</keyword>
<reference evidence="6 7" key="1">
    <citation type="submission" date="2016-02" db="EMBL/GenBank/DDBJ databases">
        <title>Anaerosporomusa subterraneum gen. nov., sp. nov., a spore-forming obligate anaerobe isolated from saprolite.</title>
        <authorList>
            <person name="Choi J.K."/>
            <person name="Shah M."/>
            <person name="Yee N."/>
        </authorList>
    </citation>
    <scope>NUCLEOTIDE SEQUENCE [LARGE SCALE GENOMIC DNA]</scope>
    <source>
        <strain evidence="6 7">RU4</strain>
    </source>
</reference>
<organism evidence="6 7">
    <name type="scientific">Anaerosporomusa subterranea</name>
    <dbReference type="NCBI Taxonomy" id="1794912"/>
    <lineage>
        <taxon>Bacteria</taxon>
        <taxon>Bacillati</taxon>
        <taxon>Bacillota</taxon>
        <taxon>Negativicutes</taxon>
        <taxon>Acetonemataceae</taxon>
        <taxon>Anaerosporomusa</taxon>
    </lineage>
</organism>
<evidence type="ECO:0000313" key="7">
    <source>
        <dbReference type="Proteomes" id="UP000076268"/>
    </source>
</evidence>
<comment type="caution">
    <text evidence="6">The sequence shown here is derived from an EMBL/GenBank/DDBJ whole genome shotgun (WGS) entry which is preliminary data.</text>
</comment>
<keyword evidence="1" id="KW-0813">Transport</keyword>
<dbReference type="AlphaFoldDB" id="A0A154BQL6"/>
<dbReference type="Proteomes" id="UP000076268">
    <property type="component" value="Unassembled WGS sequence"/>
</dbReference>
<dbReference type="GO" id="GO:0005524">
    <property type="term" value="F:ATP binding"/>
    <property type="evidence" value="ECO:0007669"/>
    <property type="project" value="UniProtKB-KW"/>
</dbReference>
<evidence type="ECO:0000256" key="1">
    <source>
        <dbReference type="ARBA" id="ARBA00022448"/>
    </source>
</evidence>
<dbReference type="FunFam" id="3.40.50.300:FF:000134">
    <property type="entry name" value="Iron-enterobactin ABC transporter ATP-binding protein"/>
    <property type="match status" value="1"/>
</dbReference>
<dbReference type="Pfam" id="PF00005">
    <property type="entry name" value="ABC_tran"/>
    <property type="match status" value="1"/>
</dbReference>
<dbReference type="InterPro" id="IPR003593">
    <property type="entry name" value="AAA+_ATPase"/>
</dbReference>
<dbReference type="InterPro" id="IPR003439">
    <property type="entry name" value="ABC_transporter-like_ATP-bd"/>
</dbReference>
<dbReference type="InterPro" id="IPR017871">
    <property type="entry name" value="ABC_transporter-like_CS"/>
</dbReference>
<name>A0A154BQL6_ANASB</name>